<evidence type="ECO:0000313" key="2">
    <source>
        <dbReference type="Proteomes" id="UP000237000"/>
    </source>
</evidence>
<proteinExistence type="predicted"/>
<feature type="non-terminal residue" evidence="1">
    <location>
        <position position="1"/>
    </location>
</feature>
<dbReference type="EMBL" id="JXTC01000001">
    <property type="protein sequence ID" value="POO04047.1"/>
    <property type="molecule type" value="Genomic_DNA"/>
</dbReference>
<feature type="non-terminal residue" evidence="1">
    <location>
        <position position="93"/>
    </location>
</feature>
<name>A0A2P5G202_TREOI</name>
<dbReference type="InParanoid" id="A0A2P5G202"/>
<protein>
    <submittedName>
        <fullName evidence="1">Uncharacterized protein</fullName>
    </submittedName>
</protein>
<dbReference type="OrthoDB" id="10430098at2759"/>
<dbReference type="Proteomes" id="UP000237000">
    <property type="component" value="Unassembled WGS sequence"/>
</dbReference>
<evidence type="ECO:0000313" key="1">
    <source>
        <dbReference type="EMBL" id="POO04047.1"/>
    </source>
</evidence>
<reference evidence="2" key="1">
    <citation type="submission" date="2016-06" db="EMBL/GenBank/DDBJ databases">
        <title>Parallel loss of symbiosis genes in relatives of nitrogen-fixing non-legume Parasponia.</title>
        <authorList>
            <person name="Van Velzen R."/>
            <person name="Holmer R."/>
            <person name="Bu F."/>
            <person name="Rutten L."/>
            <person name="Van Zeijl A."/>
            <person name="Liu W."/>
            <person name="Santuari L."/>
            <person name="Cao Q."/>
            <person name="Sharma T."/>
            <person name="Shen D."/>
            <person name="Roswanjaya Y."/>
            <person name="Wardhani T."/>
            <person name="Kalhor M.S."/>
            <person name="Jansen J."/>
            <person name="Van den Hoogen J."/>
            <person name="Gungor B."/>
            <person name="Hartog M."/>
            <person name="Hontelez J."/>
            <person name="Verver J."/>
            <person name="Yang W.-C."/>
            <person name="Schijlen E."/>
            <person name="Repin R."/>
            <person name="Schilthuizen M."/>
            <person name="Schranz E."/>
            <person name="Heidstra R."/>
            <person name="Miyata K."/>
            <person name="Fedorova E."/>
            <person name="Kohlen W."/>
            <person name="Bisseling T."/>
            <person name="Smit S."/>
            <person name="Geurts R."/>
        </authorList>
    </citation>
    <scope>NUCLEOTIDE SEQUENCE [LARGE SCALE GENOMIC DNA]</scope>
    <source>
        <strain evidence="2">cv. RG33-2</strain>
    </source>
</reference>
<accession>A0A2P5G202</accession>
<keyword evidence="2" id="KW-1185">Reference proteome</keyword>
<sequence>KSPIKIVLRNSTNSSKEEDKNGCCPPLKNFSRCLEVEIGASRSVARRFKTIGISRRRRYQQQEEVLAVEEALMKEEVSTVEVRVEEVLVVSLS</sequence>
<organism evidence="1 2">
    <name type="scientific">Trema orientale</name>
    <name type="common">Charcoal tree</name>
    <name type="synonym">Celtis orientalis</name>
    <dbReference type="NCBI Taxonomy" id="63057"/>
    <lineage>
        <taxon>Eukaryota</taxon>
        <taxon>Viridiplantae</taxon>
        <taxon>Streptophyta</taxon>
        <taxon>Embryophyta</taxon>
        <taxon>Tracheophyta</taxon>
        <taxon>Spermatophyta</taxon>
        <taxon>Magnoliopsida</taxon>
        <taxon>eudicotyledons</taxon>
        <taxon>Gunneridae</taxon>
        <taxon>Pentapetalae</taxon>
        <taxon>rosids</taxon>
        <taxon>fabids</taxon>
        <taxon>Rosales</taxon>
        <taxon>Cannabaceae</taxon>
        <taxon>Trema</taxon>
    </lineage>
</organism>
<comment type="caution">
    <text evidence="1">The sequence shown here is derived from an EMBL/GenBank/DDBJ whole genome shotgun (WGS) entry which is preliminary data.</text>
</comment>
<dbReference type="AlphaFoldDB" id="A0A2P5G202"/>
<gene>
    <name evidence="1" type="ORF">TorRG33x02_003510</name>
</gene>